<name>A0A0D6Z6T3_9BACI</name>
<dbReference type="GO" id="GO:0006979">
    <property type="term" value="P:response to oxidative stress"/>
    <property type="evidence" value="ECO:0007669"/>
    <property type="project" value="TreeGrafter"/>
</dbReference>
<feature type="domain" description="Alkyl hydroperoxide reductase subunit C/ Thiol specific antioxidant" evidence="7">
    <location>
        <begin position="2"/>
        <end position="77"/>
    </location>
</feature>
<evidence type="ECO:0000259" key="7">
    <source>
        <dbReference type="Pfam" id="PF00578"/>
    </source>
</evidence>
<dbReference type="Pfam" id="PF10417">
    <property type="entry name" value="1-cysPrx_C"/>
    <property type="match status" value="1"/>
</dbReference>
<keyword evidence="6" id="KW-0676">Redox-active center</keyword>
<evidence type="ECO:0000256" key="2">
    <source>
        <dbReference type="ARBA" id="ARBA00022559"/>
    </source>
</evidence>
<dbReference type="GO" id="GO:0005829">
    <property type="term" value="C:cytosol"/>
    <property type="evidence" value="ECO:0007669"/>
    <property type="project" value="TreeGrafter"/>
</dbReference>
<dbReference type="Proteomes" id="UP000032512">
    <property type="component" value="Unassembled WGS sequence"/>
</dbReference>
<dbReference type="GO" id="GO:0008379">
    <property type="term" value="F:thioredoxin peroxidase activity"/>
    <property type="evidence" value="ECO:0007669"/>
    <property type="project" value="TreeGrafter"/>
</dbReference>
<dbReference type="GO" id="GO:0033554">
    <property type="term" value="P:cellular response to stress"/>
    <property type="evidence" value="ECO:0007669"/>
    <property type="project" value="TreeGrafter"/>
</dbReference>
<keyword evidence="5" id="KW-1015">Disulfide bond</keyword>
<gene>
    <name evidence="9" type="ORF">UB32_13535</name>
</gene>
<keyword evidence="4" id="KW-0560">Oxidoreductase</keyword>
<evidence type="ECO:0000256" key="1">
    <source>
        <dbReference type="ARBA" id="ARBA00009796"/>
    </source>
</evidence>
<sequence>MYPYIKALGAEMMSISTDSIYSHWVFKEISPSLKNVIFPMVSDRTQVISRAYRVLNAASGASFRTSVFIDPEGIIRTKLTYPDDVGRNLPEHVRILQALQFAKQTGEGVPANWMPGQPGISTDPSNIGKI</sequence>
<evidence type="ECO:0000313" key="9">
    <source>
        <dbReference type="EMBL" id="KIY21484.1"/>
    </source>
</evidence>
<reference evidence="9 10" key="1">
    <citation type="submission" date="2015-01" db="EMBL/GenBank/DDBJ databases">
        <title>Draft genome sequences of the supercritical CO2 tolerant bacteria Bacillus subterraneus MITOT1 and Bacillus cereus MIT0214.</title>
        <authorList>
            <person name="Peet K.C."/>
            <person name="Thompson J.R."/>
        </authorList>
    </citation>
    <scope>NUCLEOTIDE SEQUENCE [LARGE SCALE GENOMIC DNA]</scope>
    <source>
        <strain evidence="9 10">MITOT1</strain>
    </source>
</reference>
<evidence type="ECO:0000313" key="10">
    <source>
        <dbReference type="Proteomes" id="UP000032512"/>
    </source>
</evidence>
<evidence type="ECO:0000256" key="5">
    <source>
        <dbReference type="ARBA" id="ARBA00023157"/>
    </source>
</evidence>
<evidence type="ECO:0000256" key="4">
    <source>
        <dbReference type="ARBA" id="ARBA00023002"/>
    </source>
</evidence>
<dbReference type="AlphaFoldDB" id="A0A0D6Z6T3"/>
<evidence type="ECO:0000259" key="8">
    <source>
        <dbReference type="Pfam" id="PF10417"/>
    </source>
</evidence>
<accession>A0A0D6Z6T3</accession>
<organism evidence="9 10">
    <name type="scientific">Mesobacillus subterraneus</name>
    <dbReference type="NCBI Taxonomy" id="285983"/>
    <lineage>
        <taxon>Bacteria</taxon>
        <taxon>Bacillati</taxon>
        <taxon>Bacillota</taxon>
        <taxon>Bacilli</taxon>
        <taxon>Bacillales</taxon>
        <taxon>Bacillaceae</taxon>
        <taxon>Mesobacillus</taxon>
    </lineage>
</organism>
<comment type="similarity">
    <text evidence="1">Belongs to the peroxiredoxin family. AhpC/Prx1 subfamily.</text>
</comment>
<evidence type="ECO:0000256" key="3">
    <source>
        <dbReference type="ARBA" id="ARBA00022862"/>
    </source>
</evidence>
<dbReference type="EMBL" id="JXIQ01000104">
    <property type="protein sequence ID" value="KIY21484.1"/>
    <property type="molecule type" value="Genomic_DNA"/>
</dbReference>
<dbReference type="InterPro" id="IPR050217">
    <property type="entry name" value="Peroxiredoxin"/>
</dbReference>
<dbReference type="InterPro" id="IPR036249">
    <property type="entry name" value="Thioredoxin-like_sf"/>
</dbReference>
<proteinExistence type="inferred from homology"/>
<keyword evidence="3" id="KW-0049">Antioxidant</keyword>
<dbReference type="GO" id="GO:0045454">
    <property type="term" value="P:cell redox homeostasis"/>
    <property type="evidence" value="ECO:0007669"/>
    <property type="project" value="TreeGrafter"/>
</dbReference>
<dbReference type="InterPro" id="IPR019479">
    <property type="entry name" value="Peroxiredoxin_C"/>
</dbReference>
<dbReference type="Gene3D" id="3.40.30.10">
    <property type="entry name" value="Glutaredoxin"/>
    <property type="match status" value="1"/>
</dbReference>
<evidence type="ECO:0000256" key="6">
    <source>
        <dbReference type="ARBA" id="ARBA00023284"/>
    </source>
</evidence>
<dbReference type="PANTHER" id="PTHR10681">
    <property type="entry name" value="THIOREDOXIN PEROXIDASE"/>
    <property type="match status" value="1"/>
</dbReference>
<dbReference type="PATRIC" id="fig|285983.3.peg.1500"/>
<dbReference type="InterPro" id="IPR000866">
    <property type="entry name" value="AhpC/TSA"/>
</dbReference>
<comment type="caution">
    <text evidence="9">The sequence shown here is derived from an EMBL/GenBank/DDBJ whole genome shotgun (WGS) entry which is preliminary data.</text>
</comment>
<protein>
    <submittedName>
        <fullName evidence="9">Alkyl hydroperoxide reductase</fullName>
    </submittedName>
</protein>
<keyword evidence="2" id="KW-0575">Peroxidase</keyword>
<dbReference type="PANTHER" id="PTHR10681:SF121">
    <property type="entry name" value="ALKYL HYDROPEROXIDE REDUCTASE C"/>
    <property type="match status" value="1"/>
</dbReference>
<dbReference type="Pfam" id="PF00578">
    <property type="entry name" value="AhpC-TSA"/>
    <property type="match status" value="1"/>
</dbReference>
<keyword evidence="10" id="KW-1185">Reference proteome</keyword>
<dbReference type="SUPFAM" id="SSF52833">
    <property type="entry name" value="Thioredoxin-like"/>
    <property type="match status" value="1"/>
</dbReference>
<dbReference type="GO" id="GO:0042744">
    <property type="term" value="P:hydrogen peroxide catabolic process"/>
    <property type="evidence" value="ECO:0007669"/>
    <property type="project" value="TreeGrafter"/>
</dbReference>
<feature type="domain" description="Peroxiredoxin C-terminal" evidence="8">
    <location>
        <begin position="98"/>
        <end position="124"/>
    </location>
</feature>